<accession>A0ACB8FGP3</accession>
<dbReference type="Proteomes" id="UP000827872">
    <property type="component" value="Linkage Group LG04"/>
</dbReference>
<proteinExistence type="predicted"/>
<organism evidence="1 2">
    <name type="scientific">Sphaerodactylus townsendi</name>
    <dbReference type="NCBI Taxonomy" id="933632"/>
    <lineage>
        <taxon>Eukaryota</taxon>
        <taxon>Metazoa</taxon>
        <taxon>Chordata</taxon>
        <taxon>Craniata</taxon>
        <taxon>Vertebrata</taxon>
        <taxon>Euteleostomi</taxon>
        <taxon>Lepidosauria</taxon>
        <taxon>Squamata</taxon>
        <taxon>Bifurcata</taxon>
        <taxon>Gekkota</taxon>
        <taxon>Sphaerodactylidae</taxon>
        <taxon>Sphaerodactylus</taxon>
    </lineage>
</organism>
<gene>
    <name evidence="1" type="ORF">K3G42_017400</name>
</gene>
<name>A0ACB8FGP3_9SAUR</name>
<dbReference type="EMBL" id="CM037617">
    <property type="protein sequence ID" value="KAH8004703.1"/>
    <property type="molecule type" value="Genomic_DNA"/>
</dbReference>
<reference evidence="1" key="1">
    <citation type="submission" date="2021-08" db="EMBL/GenBank/DDBJ databases">
        <title>The first chromosome-level gecko genome reveals the dynamic sex chromosomes of Neotropical dwarf geckos (Sphaerodactylidae: Sphaerodactylus).</title>
        <authorList>
            <person name="Pinto B.J."/>
            <person name="Keating S.E."/>
            <person name="Gamble T."/>
        </authorList>
    </citation>
    <scope>NUCLEOTIDE SEQUENCE</scope>
    <source>
        <strain evidence="1">TG3544</strain>
    </source>
</reference>
<sequence>MVEINRETIVLMMEGFSERVTQIMSAVELSELEEEDASHDHKRRNCTVHLDFPLWIEAELLCSRRKVHLIYVLFGSLIFHQVYSRQRLIESHSHIGPVEPQWHWGRRQLLFSRGDFSEVLCEEGPEQPWAGLQLAQRAEKSATLKAKPKSQQRRSPPRPPSKSGLEESEKSEAAKHPAPTGRLSEAQPSQLRPEETRKWLLPARSHSMRPEERPQSPAALGTRRS</sequence>
<keyword evidence="2" id="KW-1185">Reference proteome</keyword>
<evidence type="ECO:0000313" key="1">
    <source>
        <dbReference type="EMBL" id="KAH8004703.1"/>
    </source>
</evidence>
<comment type="caution">
    <text evidence="1">The sequence shown here is derived from an EMBL/GenBank/DDBJ whole genome shotgun (WGS) entry which is preliminary data.</text>
</comment>
<protein>
    <submittedName>
        <fullName evidence="1">Uncharacterized protein</fullName>
    </submittedName>
</protein>
<evidence type="ECO:0000313" key="2">
    <source>
        <dbReference type="Proteomes" id="UP000827872"/>
    </source>
</evidence>